<organism evidence="1 2">
    <name type="scientific">Chitinophaga dinghuensis</name>
    <dbReference type="NCBI Taxonomy" id="1539050"/>
    <lineage>
        <taxon>Bacteria</taxon>
        <taxon>Pseudomonadati</taxon>
        <taxon>Bacteroidota</taxon>
        <taxon>Chitinophagia</taxon>
        <taxon>Chitinophagales</taxon>
        <taxon>Chitinophagaceae</taxon>
        <taxon>Chitinophaga</taxon>
    </lineage>
</organism>
<name>A0A327VZN5_9BACT</name>
<evidence type="ECO:0000313" key="1">
    <source>
        <dbReference type="EMBL" id="RAJ80395.1"/>
    </source>
</evidence>
<keyword evidence="2" id="KW-1185">Reference proteome</keyword>
<comment type="caution">
    <text evidence="1">The sequence shown here is derived from an EMBL/GenBank/DDBJ whole genome shotgun (WGS) entry which is preliminary data.</text>
</comment>
<dbReference type="AlphaFoldDB" id="A0A327VZN5"/>
<gene>
    <name evidence="1" type="ORF">CLV59_105504</name>
</gene>
<protein>
    <submittedName>
        <fullName evidence="1">Uncharacterized protein</fullName>
    </submittedName>
</protein>
<evidence type="ECO:0000313" key="2">
    <source>
        <dbReference type="Proteomes" id="UP000249819"/>
    </source>
</evidence>
<proteinExistence type="predicted"/>
<sequence>MNCNTKENLTEKPIRNYKPMKRITAAQLNDFLFDQESGFLIKYHFNVGLDVAQLDQLYGILVRLQSGWNAREDVPKDILFYLIIIVPTLYNDLHLYQKTDKYSLYKTLIYDLNKEVGNCLAPAPGNRPLRDSASQLEDFLFHPASGFLTKYHLKEGLDFTLLDQLYEILEDQKLNWKDKKEVPKDLVYYLITLVPALYLDLTMYEETDNYELYLELIGDLATATEMCLNPDTNSKHFQKPLRNPG</sequence>
<dbReference type="EMBL" id="QLMA01000005">
    <property type="protein sequence ID" value="RAJ80395.1"/>
    <property type="molecule type" value="Genomic_DNA"/>
</dbReference>
<reference evidence="1 2" key="1">
    <citation type="submission" date="2018-06" db="EMBL/GenBank/DDBJ databases">
        <title>Genomic Encyclopedia of Archaeal and Bacterial Type Strains, Phase II (KMG-II): from individual species to whole genera.</title>
        <authorList>
            <person name="Goeker M."/>
        </authorList>
    </citation>
    <scope>NUCLEOTIDE SEQUENCE [LARGE SCALE GENOMIC DNA]</scope>
    <source>
        <strain evidence="1 2">DSM 29821</strain>
    </source>
</reference>
<dbReference type="Proteomes" id="UP000249819">
    <property type="component" value="Unassembled WGS sequence"/>
</dbReference>
<accession>A0A327VZN5</accession>